<dbReference type="Proteomes" id="UP000827133">
    <property type="component" value="Unassembled WGS sequence"/>
</dbReference>
<gene>
    <name evidence="1" type="ORF">J7337_000082</name>
</gene>
<organism evidence="1 2">
    <name type="scientific">Fusarium musae</name>
    <dbReference type="NCBI Taxonomy" id="1042133"/>
    <lineage>
        <taxon>Eukaryota</taxon>
        <taxon>Fungi</taxon>
        <taxon>Dikarya</taxon>
        <taxon>Ascomycota</taxon>
        <taxon>Pezizomycotina</taxon>
        <taxon>Sordariomycetes</taxon>
        <taxon>Hypocreomycetidae</taxon>
        <taxon>Hypocreales</taxon>
        <taxon>Nectriaceae</taxon>
        <taxon>Fusarium</taxon>
    </lineage>
</organism>
<dbReference type="GeneID" id="68307939"/>
<name>A0A9P8DRA8_9HYPO</name>
<reference evidence="1" key="1">
    <citation type="journal article" date="2021" name="Mol. Plant Microbe Interact.">
        <title>Telomere to telomere genome assembly of Fusarium musae F31, causal agent of crown rot disease of banana.</title>
        <authorList>
            <person name="Degradi L."/>
            <person name="Tava V."/>
            <person name="Kunova A."/>
            <person name="Cortesi P."/>
            <person name="Saracchi M."/>
            <person name="Pasquali M."/>
        </authorList>
    </citation>
    <scope>NUCLEOTIDE SEQUENCE</scope>
    <source>
        <strain evidence="1">F31</strain>
    </source>
</reference>
<dbReference type="KEGG" id="fmu:J7337_000082"/>
<evidence type="ECO:0000313" key="1">
    <source>
        <dbReference type="EMBL" id="KAG9506550.1"/>
    </source>
</evidence>
<dbReference type="RefSeq" id="XP_044685549.1">
    <property type="nucleotide sequence ID" value="XM_044817847.1"/>
</dbReference>
<protein>
    <submittedName>
        <fullName evidence="1">Uncharacterized protein</fullName>
    </submittedName>
</protein>
<proteinExistence type="predicted"/>
<accession>A0A9P8DRA8</accession>
<comment type="caution">
    <text evidence="1">The sequence shown here is derived from an EMBL/GenBank/DDBJ whole genome shotgun (WGS) entry which is preliminary data.</text>
</comment>
<dbReference type="AlphaFoldDB" id="A0A9P8DRA8"/>
<dbReference type="EMBL" id="JAHBCI010000001">
    <property type="protein sequence ID" value="KAG9506550.1"/>
    <property type="molecule type" value="Genomic_DNA"/>
</dbReference>
<sequence>MSESGCSSDRPETLLCHLTAIESLSHGSRVKWKVKVRESEKESRVIVLEDPDTEQSYSDHDAVLFSSETPNPSVTTDQATQQGTTQDYCRSILEQLNLGNTIKQRSKTGILQIFIDESIDLSGQPSIHALRWELLERSSFFEACGCSVQVTRIYNSARYNCGPPLSLSFQTPIRILLVIARSWQLAPPSSRSHEHFADISPDVVQDTLRDIMKICRQRGQPFTVHVAPGGFKGLMEHLELQKSAGIVYDMVHFDLHGRINPLAL</sequence>
<evidence type="ECO:0000313" key="2">
    <source>
        <dbReference type="Proteomes" id="UP000827133"/>
    </source>
</evidence>
<keyword evidence="2" id="KW-1185">Reference proteome</keyword>